<dbReference type="GO" id="GO:0004672">
    <property type="term" value="F:protein kinase activity"/>
    <property type="evidence" value="ECO:0007669"/>
    <property type="project" value="InterPro"/>
</dbReference>
<protein>
    <recommendedName>
        <fullName evidence="2">Protein kinase domain-containing protein</fullName>
    </recommendedName>
</protein>
<gene>
    <name evidence="3" type="ORF">B0H16DRAFT_1449893</name>
</gene>
<dbReference type="GO" id="GO:0005524">
    <property type="term" value="F:ATP binding"/>
    <property type="evidence" value="ECO:0007669"/>
    <property type="project" value="InterPro"/>
</dbReference>
<dbReference type="SUPFAM" id="SSF56112">
    <property type="entry name" value="Protein kinase-like (PK-like)"/>
    <property type="match status" value="1"/>
</dbReference>
<evidence type="ECO:0000256" key="1">
    <source>
        <dbReference type="SAM" id="Phobius"/>
    </source>
</evidence>
<name>A0AAD7NV64_9AGAR</name>
<dbReference type="PROSITE" id="PS50011">
    <property type="entry name" value="PROTEIN_KINASE_DOM"/>
    <property type="match status" value="1"/>
</dbReference>
<dbReference type="Proteomes" id="UP001215598">
    <property type="component" value="Unassembled WGS sequence"/>
</dbReference>
<feature type="domain" description="Protein kinase" evidence="2">
    <location>
        <begin position="293"/>
        <end position="534"/>
    </location>
</feature>
<dbReference type="InterPro" id="IPR000719">
    <property type="entry name" value="Prot_kinase_dom"/>
</dbReference>
<evidence type="ECO:0000313" key="4">
    <source>
        <dbReference type="Proteomes" id="UP001215598"/>
    </source>
</evidence>
<comment type="caution">
    <text evidence="3">The sequence shown here is derived from an EMBL/GenBank/DDBJ whole genome shotgun (WGS) entry which is preliminary data.</text>
</comment>
<accession>A0AAD7NV64</accession>
<dbReference type="InterPro" id="IPR011009">
    <property type="entry name" value="Kinase-like_dom_sf"/>
</dbReference>
<feature type="transmembrane region" description="Helical" evidence="1">
    <location>
        <begin position="298"/>
        <end position="325"/>
    </location>
</feature>
<organism evidence="3 4">
    <name type="scientific">Mycena metata</name>
    <dbReference type="NCBI Taxonomy" id="1033252"/>
    <lineage>
        <taxon>Eukaryota</taxon>
        <taxon>Fungi</taxon>
        <taxon>Dikarya</taxon>
        <taxon>Basidiomycota</taxon>
        <taxon>Agaricomycotina</taxon>
        <taxon>Agaricomycetes</taxon>
        <taxon>Agaricomycetidae</taxon>
        <taxon>Agaricales</taxon>
        <taxon>Marasmiineae</taxon>
        <taxon>Mycenaceae</taxon>
        <taxon>Mycena</taxon>
    </lineage>
</organism>
<dbReference type="Gene3D" id="1.10.510.10">
    <property type="entry name" value="Transferase(Phosphotransferase) domain 1"/>
    <property type="match status" value="1"/>
</dbReference>
<keyword evidence="1" id="KW-0472">Membrane</keyword>
<evidence type="ECO:0000259" key="2">
    <source>
        <dbReference type="PROSITE" id="PS50011"/>
    </source>
</evidence>
<dbReference type="AlphaFoldDB" id="A0AAD7NV64"/>
<reference evidence="3" key="1">
    <citation type="submission" date="2023-03" db="EMBL/GenBank/DDBJ databases">
        <title>Massive genome expansion in bonnet fungi (Mycena s.s.) driven by repeated elements and novel gene families across ecological guilds.</title>
        <authorList>
            <consortium name="Lawrence Berkeley National Laboratory"/>
            <person name="Harder C.B."/>
            <person name="Miyauchi S."/>
            <person name="Viragh M."/>
            <person name="Kuo A."/>
            <person name="Thoen E."/>
            <person name="Andreopoulos B."/>
            <person name="Lu D."/>
            <person name="Skrede I."/>
            <person name="Drula E."/>
            <person name="Henrissat B."/>
            <person name="Morin E."/>
            <person name="Kohler A."/>
            <person name="Barry K."/>
            <person name="LaButti K."/>
            <person name="Morin E."/>
            <person name="Salamov A."/>
            <person name="Lipzen A."/>
            <person name="Mereny Z."/>
            <person name="Hegedus B."/>
            <person name="Baldrian P."/>
            <person name="Stursova M."/>
            <person name="Weitz H."/>
            <person name="Taylor A."/>
            <person name="Grigoriev I.V."/>
            <person name="Nagy L.G."/>
            <person name="Martin F."/>
            <person name="Kauserud H."/>
        </authorList>
    </citation>
    <scope>NUCLEOTIDE SEQUENCE</scope>
    <source>
        <strain evidence="3">CBHHK182m</strain>
    </source>
</reference>
<proteinExistence type="predicted"/>
<keyword evidence="4" id="KW-1185">Reference proteome</keyword>
<keyword evidence="1" id="KW-1133">Transmembrane helix</keyword>
<dbReference type="Pfam" id="PF06293">
    <property type="entry name" value="Kdo"/>
    <property type="match status" value="1"/>
</dbReference>
<evidence type="ECO:0000313" key="3">
    <source>
        <dbReference type="EMBL" id="KAJ7776461.1"/>
    </source>
</evidence>
<dbReference type="EMBL" id="JARKIB010000009">
    <property type="protein sequence ID" value="KAJ7776461.1"/>
    <property type="molecule type" value="Genomic_DNA"/>
</dbReference>
<keyword evidence="1" id="KW-0812">Transmembrane</keyword>
<sequence length="534" mass="60517">MPSPERKRKRGDNNDGGQILVFLGPQENFYYIKYEPELLTAQWRKRETWDSGMQSGLPLNLKMYKLKRSIDRDEIITHYRSGQLDSDLELLYGHEKQDAVIKIDDHEDHEDICRIVFAPEDREPFINALTENPIPPSQYAQPKTYIAHTNSTAKLLIHPATDRPLGAQPKVENTLLCGIFRRFIDNVHTLKPAREDYKLAVLLRTSMAQVHETESSLRDAVNRLIGGRFSGHMSPLGIKTYEADGVQLSDATDPDSFVALQETKVDATGGAEPQFQAVHYYSHLTARKATERLRRIPLILFTAVGSVLTFSGAVCARLLGAYYLAVQEVRTYKDPAYSPEFPDVDSWEDPQHGHMHHFIYKERIPGHLLYRVAEEHNGSTVRLLVKFVRTYSLELHTFCAERGFAPQLKVVVDIGGGWRMVVMEDLSENYHSFGRWDAFIEAATQHRLGELCRSVQSMHSAGFVHGDIRVPNILVHKEDATKPLMLLDFDWGGAGDVNYPGALNPDIKRHDTADSGLPITAAHDIFMLNNLQYS</sequence>